<evidence type="ECO:0008006" key="5">
    <source>
        <dbReference type="Google" id="ProtNLM"/>
    </source>
</evidence>
<dbReference type="Gene3D" id="1.10.1170.10">
    <property type="entry name" value="Inhibitor Of Apoptosis Protein (2mihbC-IAP-1), Chain A"/>
    <property type="match status" value="1"/>
</dbReference>
<reference evidence="3" key="1">
    <citation type="journal article" date="2023" name="G3 (Bethesda)">
        <title>Whole genome assemblies of Zophobas morio and Tenebrio molitor.</title>
        <authorList>
            <person name="Kaur S."/>
            <person name="Stinson S.A."/>
            <person name="diCenzo G.C."/>
        </authorList>
    </citation>
    <scope>NUCLEOTIDE SEQUENCE</scope>
    <source>
        <strain evidence="3">QUZm001</strain>
    </source>
</reference>
<evidence type="ECO:0000256" key="2">
    <source>
        <dbReference type="ARBA" id="ARBA00022833"/>
    </source>
</evidence>
<dbReference type="Proteomes" id="UP001168821">
    <property type="component" value="Unassembled WGS sequence"/>
</dbReference>
<dbReference type="PANTHER" id="PTHR46771">
    <property type="entry name" value="DETERIN"/>
    <property type="match status" value="1"/>
</dbReference>
<comment type="caution">
    <text evidence="3">The sequence shown here is derived from an EMBL/GenBank/DDBJ whole genome shotgun (WGS) entry which is preliminary data.</text>
</comment>
<proteinExistence type="predicted"/>
<keyword evidence="4" id="KW-1185">Reference proteome</keyword>
<evidence type="ECO:0000313" key="3">
    <source>
        <dbReference type="EMBL" id="KAJ3663817.1"/>
    </source>
</evidence>
<dbReference type="SMART" id="SM00238">
    <property type="entry name" value="BIR"/>
    <property type="match status" value="1"/>
</dbReference>
<dbReference type="EMBL" id="JALNTZ010000002">
    <property type="protein sequence ID" value="KAJ3663817.1"/>
    <property type="molecule type" value="Genomic_DNA"/>
</dbReference>
<dbReference type="AlphaFoldDB" id="A0AA38MQ17"/>
<dbReference type="InterPro" id="IPR001370">
    <property type="entry name" value="BIR_rpt"/>
</dbReference>
<keyword evidence="1" id="KW-0479">Metal-binding</keyword>
<dbReference type="CDD" id="cd00022">
    <property type="entry name" value="BIR"/>
    <property type="match status" value="1"/>
</dbReference>
<protein>
    <recommendedName>
        <fullName evidence="5">Baculoviral IAP repeat-containing protein 5</fullName>
    </recommendedName>
</protein>
<dbReference type="PANTHER" id="PTHR46771:SF5">
    <property type="entry name" value="DETERIN"/>
    <property type="match status" value="1"/>
</dbReference>
<accession>A0AA38MQ17</accession>
<evidence type="ECO:0000313" key="4">
    <source>
        <dbReference type="Proteomes" id="UP001168821"/>
    </source>
</evidence>
<dbReference type="PROSITE" id="PS50143">
    <property type="entry name" value="BIR_REPEAT_2"/>
    <property type="match status" value="1"/>
</dbReference>
<name>A0AA38MQ17_9CUCU</name>
<organism evidence="3 4">
    <name type="scientific">Zophobas morio</name>
    <dbReference type="NCBI Taxonomy" id="2755281"/>
    <lineage>
        <taxon>Eukaryota</taxon>
        <taxon>Metazoa</taxon>
        <taxon>Ecdysozoa</taxon>
        <taxon>Arthropoda</taxon>
        <taxon>Hexapoda</taxon>
        <taxon>Insecta</taxon>
        <taxon>Pterygota</taxon>
        <taxon>Neoptera</taxon>
        <taxon>Endopterygota</taxon>
        <taxon>Coleoptera</taxon>
        <taxon>Polyphaga</taxon>
        <taxon>Cucujiformia</taxon>
        <taxon>Tenebrionidae</taxon>
        <taxon>Zophobas</taxon>
    </lineage>
</organism>
<evidence type="ECO:0000256" key="1">
    <source>
        <dbReference type="ARBA" id="ARBA00022723"/>
    </source>
</evidence>
<keyword evidence="2" id="KW-0862">Zinc</keyword>
<dbReference type="InterPro" id="IPR051190">
    <property type="entry name" value="Baculoviral_IAP"/>
</dbReference>
<dbReference type="GO" id="GO:0046872">
    <property type="term" value="F:metal ion binding"/>
    <property type="evidence" value="ECO:0007669"/>
    <property type="project" value="UniProtKB-KW"/>
</dbReference>
<sequence length="145" mass="17115">MTALKENVLQQLQKRLEYCYESNRRATFKKWPFKDTKKCNASKLAEAGFIFTGTRVDPDSVTCFFCNKSLDCWDENDDPWFEHQKHAPTCAFAKMDKPEEAFTVTEFTEIRNQFIEKFLKTELKKSIDQVNEHFDDLVHLISVMK</sequence>
<gene>
    <name evidence="3" type="ORF">Zmor_008040</name>
</gene>
<dbReference type="SUPFAM" id="SSF57924">
    <property type="entry name" value="Inhibitor of apoptosis (IAP) repeat"/>
    <property type="match status" value="1"/>
</dbReference>
<dbReference type="Pfam" id="PF00653">
    <property type="entry name" value="BIR"/>
    <property type="match status" value="1"/>
</dbReference>